<evidence type="ECO:0000256" key="4">
    <source>
        <dbReference type="ARBA" id="ARBA00022692"/>
    </source>
</evidence>
<organism evidence="7 8">
    <name type="scientific">Halothiobacillus neapolitanus (strain ATCC 23641 / DSM 15147 / CIP 104769 / NCIMB 8539 / c2)</name>
    <name type="common">Thiobacillus neapolitanus</name>
    <dbReference type="NCBI Taxonomy" id="555778"/>
    <lineage>
        <taxon>Bacteria</taxon>
        <taxon>Pseudomonadati</taxon>
        <taxon>Pseudomonadota</taxon>
        <taxon>Gammaproteobacteria</taxon>
        <taxon>Chromatiales</taxon>
        <taxon>Halothiobacillaceae</taxon>
        <taxon>Halothiobacillus</taxon>
    </lineage>
</organism>
<evidence type="ECO:0000256" key="6">
    <source>
        <dbReference type="ARBA" id="ARBA00023136"/>
    </source>
</evidence>
<dbReference type="Proteomes" id="UP000009102">
    <property type="component" value="Chromosome"/>
</dbReference>
<sequence>MQHIMDITHGYQWLTFIWWVLIGLFVVLYIILDGADLGSGIYSLFNSDSEERGAIMASMAGTWDANETWLVVAGGAIFGTFPLAYGSLFHYLMIPLMVVLWGIIIRAVSLEFHHYSKRSRALWDWGFGIGSLVTTFGAGVCLGAFLQGFQMTTGQVPTFGGGALDFLTPFSILTGFTAVIAASLAGGAYLRARFDRSTEIYAKALKWTDLMFYLALVAIMITVVWTFIQFSWARDKWIGPYWWAYVIAGAIVLFATWSMRKASREQRDITAMIWLASIVFINFATMMATLYPWFVPGTMTIYDAANPSNSLSAFSYAMLGFVPVMLSYNFYQAWVFRARLHKLAGYAH</sequence>
<protein>
    <submittedName>
        <fullName evidence="7">Cytochrome d ubiquinol oxidase, subunit II</fullName>
    </submittedName>
</protein>
<dbReference type="GO" id="GO:0016682">
    <property type="term" value="F:oxidoreductase activity, acting on diphenols and related substances as donors, oxygen as acceptor"/>
    <property type="evidence" value="ECO:0007669"/>
    <property type="project" value="TreeGrafter"/>
</dbReference>
<comment type="similarity">
    <text evidence="2">Belongs to the cytochrome ubiquinol oxidase subunit 2 family.</text>
</comment>
<accession>D0L0A7</accession>
<dbReference type="GO" id="GO:0070069">
    <property type="term" value="C:cytochrome complex"/>
    <property type="evidence" value="ECO:0007669"/>
    <property type="project" value="TreeGrafter"/>
</dbReference>
<dbReference type="GO" id="GO:0019646">
    <property type="term" value="P:aerobic electron transport chain"/>
    <property type="evidence" value="ECO:0007669"/>
    <property type="project" value="TreeGrafter"/>
</dbReference>
<dbReference type="RefSeq" id="WP_012824164.1">
    <property type="nucleotide sequence ID" value="NC_013422.1"/>
</dbReference>
<dbReference type="HOGENOM" id="CLU_049294_1_0_6"/>
<dbReference type="AlphaFoldDB" id="D0L0A7"/>
<keyword evidence="5" id="KW-1133">Transmembrane helix</keyword>
<keyword evidence="4" id="KW-0812">Transmembrane</keyword>
<evidence type="ECO:0000256" key="5">
    <source>
        <dbReference type="ARBA" id="ARBA00022989"/>
    </source>
</evidence>
<dbReference type="eggNOG" id="COG1294">
    <property type="taxonomic scope" value="Bacteria"/>
</dbReference>
<dbReference type="InterPro" id="IPR003317">
    <property type="entry name" value="Cyt-d_oxidase_su2"/>
</dbReference>
<dbReference type="Pfam" id="PF02322">
    <property type="entry name" value="Cyt_bd_oxida_II"/>
    <property type="match status" value="1"/>
</dbReference>
<comment type="subcellular location">
    <subcellularLocation>
        <location evidence="1">Cell membrane</location>
        <topology evidence="1">Multi-pass membrane protein</topology>
    </subcellularLocation>
</comment>
<keyword evidence="6" id="KW-0472">Membrane</keyword>
<name>D0L0A7_HALNC</name>
<dbReference type="PANTHER" id="PTHR43141:SF4">
    <property type="entry name" value="CYTOCHROME BD2 SUBUNIT II"/>
    <property type="match status" value="1"/>
</dbReference>
<keyword evidence="8" id="KW-1185">Reference proteome</keyword>
<gene>
    <name evidence="7" type="ordered locus">Hneap_1295</name>
</gene>
<evidence type="ECO:0000313" key="7">
    <source>
        <dbReference type="EMBL" id="ACX96130.1"/>
    </source>
</evidence>
<dbReference type="KEGG" id="hna:Hneap_1295"/>
<keyword evidence="3" id="KW-1003">Cell membrane</keyword>
<proteinExistence type="inferred from homology"/>
<evidence type="ECO:0000256" key="1">
    <source>
        <dbReference type="ARBA" id="ARBA00004651"/>
    </source>
</evidence>
<evidence type="ECO:0000256" key="3">
    <source>
        <dbReference type="ARBA" id="ARBA00022475"/>
    </source>
</evidence>
<reference evidence="7 8" key="1">
    <citation type="submission" date="2009-10" db="EMBL/GenBank/DDBJ databases">
        <title>Complete sequence of Halothiobacillus neapolitanus c2.</title>
        <authorList>
            <consortium name="US DOE Joint Genome Institute"/>
            <person name="Lucas S."/>
            <person name="Copeland A."/>
            <person name="Lapidus A."/>
            <person name="Glavina del Rio T."/>
            <person name="Tice H."/>
            <person name="Bruce D."/>
            <person name="Goodwin L."/>
            <person name="Pitluck S."/>
            <person name="Davenport K."/>
            <person name="Brettin T."/>
            <person name="Detter J.C."/>
            <person name="Han C."/>
            <person name="Tapia R."/>
            <person name="Larimer F."/>
            <person name="Land M."/>
            <person name="Hauser L."/>
            <person name="Kyrpides N."/>
            <person name="Mikhailova N."/>
            <person name="Kerfeld C."/>
            <person name="Cannon G."/>
            <person name="Heinhort S."/>
        </authorList>
    </citation>
    <scope>NUCLEOTIDE SEQUENCE [LARGE SCALE GENOMIC DNA]</scope>
    <source>
        <strain evidence="8">ATCC 23641 / c2</strain>
    </source>
</reference>
<dbReference type="EMBL" id="CP001801">
    <property type="protein sequence ID" value="ACX96130.1"/>
    <property type="molecule type" value="Genomic_DNA"/>
</dbReference>
<dbReference type="NCBIfam" id="TIGR00203">
    <property type="entry name" value="cydB"/>
    <property type="match status" value="1"/>
</dbReference>
<evidence type="ECO:0000256" key="2">
    <source>
        <dbReference type="ARBA" id="ARBA00007543"/>
    </source>
</evidence>
<evidence type="ECO:0000313" key="8">
    <source>
        <dbReference type="Proteomes" id="UP000009102"/>
    </source>
</evidence>
<dbReference type="PANTHER" id="PTHR43141">
    <property type="entry name" value="CYTOCHROME BD2 SUBUNIT II"/>
    <property type="match status" value="1"/>
</dbReference>
<dbReference type="GO" id="GO:0005886">
    <property type="term" value="C:plasma membrane"/>
    <property type="evidence" value="ECO:0007669"/>
    <property type="project" value="UniProtKB-SubCell"/>
</dbReference>
<dbReference type="GO" id="GO:0009055">
    <property type="term" value="F:electron transfer activity"/>
    <property type="evidence" value="ECO:0007669"/>
    <property type="project" value="TreeGrafter"/>
</dbReference>
<dbReference type="STRING" id="555778.Hneap_1295"/>